<proteinExistence type="predicted"/>
<accession>A0ABQ6TKZ2</accession>
<keyword evidence="2" id="KW-1185">Reference proteome</keyword>
<name>A0ABQ6TKZ2_9BACT</name>
<dbReference type="EMBL" id="VZRA01000004">
    <property type="protein sequence ID" value="KAB0668929.1"/>
    <property type="molecule type" value="Genomic_DNA"/>
</dbReference>
<gene>
    <name evidence="1" type="ORF">F6V30_13915</name>
</gene>
<protein>
    <submittedName>
        <fullName evidence="1">Uncharacterized protein</fullName>
    </submittedName>
</protein>
<reference evidence="1 2" key="1">
    <citation type="journal article" date="2020" name="Microorganisms">
        <title>Description of Three Novel Members in the Family Geobacteraceae, Oryzomonas japonicum gen. nov., sp. nov., Oryzomonas sagensis sp. nov., and Oryzomonas ruber sp. nov.</title>
        <authorList>
            <person name="Xu Z."/>
            <person name="Masuda Y."/>
            <person name="Hayakawa C."/>
            <person name="Ushijima N."/>
            <person name="Kawano K."/>
            <person name="Shiratori Y."/>
            <person name="Senoo K."/>
            <person name="Itoh H."/>
        </authorList>
    </citation>
    <scope>NUCLEOTIDE SEQUENCE [LARGE SCALE GENOMIC DNA]</scope>
    <source>
        <strain evidence="1 2">Red100</strain>
    </source>
</reference>
<comment type="caution">
    <text evidence="1">The sequence shown here is derived from an EMBL/GenBank/DDBJ whole genome shotgun (WGS) entry which is preliminary data.</text>
</comment>
<evidence type="ECO:0000313" key="2">
    <source>
        <dbReference type="Proteomes" id="UP000798046"/>
    </source>
</evidence>
<dbReference type="Proteomes" id="UP000798046">
    <property type="component" value="Unassembled WGS sequence"/>
</dbReference>
<evidence type="ECO:0000313" key="1">
    <source>
        <dbReference type="EMBL" id="KAB0668929.1"/>
    </source>
</evidence>
<organism evidence="1 2">
    <name type="scientific">Oryzomonas sagensis</name>
    <dbReference type="NCBI Taxonomy" id="2603857"/>
    <lineage>
        <taxon>Bacteria</taxon>
        <taxon>Pseudomonadati</taxon>
        <taxon>Thermodesulfobacteriota</taxon>
        <taxon>Desulfuromonadia</taxon>
        <taxon>Geobacterales</taxon>
        <taxon>Geobacteraceae</taxon>
        <taxon>Oryzomonas</taxon>
    </lineage>
</organism>
<sequence>MKTLNESLREIIKRDEIGNADPLAFDDPDGVRSGKSGWSFGAVQWDTRNNTTALACLRDCGFTQDEIHGIVDQTIDVRPLAAKLKAHADVVERYDEAQLQYCLDGAGRFLENYGLPCDGNGGLLALADYINQYGMPGLGSASYYRSQGQPITAEMVLDFKLKITKYGKDHPADCLRRYNNLIDVLKTENA</sequence>
<dbReference type="RefSeq" id="WP_151157565.1">
    <property type="nucleotide sequence ID" value="NZ_VZRA01000004.1"/>
</dbReference>